<dbReference type="SUPFAM" id="SSF54427">
    <property type="entry name" value="NTF2-like"/>
    <property type="match status" value="1"/>
</dbReference>
<evidence type="ECO:0000313" key="3">
    <source>
        <dbReference type="Proteomes" id="UP001305779"/>
    </source>
</evidence>
<reference evidence="2 3" key="1">
    <citation type="journal article" date="2023" name="G3 (Bethesda)">
        <title>A chromosome-level genome assembly of Zasmidium syzygii isolated from banana leaves.</title>
        <authorList>
            <person name="van Westerhoven A.C."/>
            <person name="Mehrabi R."/>
            <person name="Talebi R."/>
            <person name="Steentjes M.B.F."/>
            <person name="Corcolon B."/>
            <person name="Chong P.A."/>
            <person name="Kema G.H.J."/>
            <person name="Seidl M.F."/>
        </authorList>
    </citation>
    <scope>NUCLEOTIDE SEQUENCE [LARGE SCALE GENOMIC DNA]</scope>
    <source>
        <strain evidence="2 3">P124</strain>
    </source>
</reference>
<keyword evidence="3" id="KW-1185">Reference proteome</keyword>
<evidence type="ECO:0000313" key="2">
    <source>
        <dbReference type="EMBL" id="KAK4498151.1"/>
    </source>
</evidence>
<accession>A0ABR0E9Q4</accession>
<dbReference type="EMBL" id="JAXOVC010000008">
    <property type="protein sequence ID" value="KAK4498151.1"/>
    <property type="molecule type" value="Genomic_DNA"/>
</dbReference>
<proteinExistence type="predicted"/>
<comment type="caution">
    <text evidence="2">The sequence shown here is derived from an EMBL/GenBank/DDBJ whole genome shotgun (WGS) entry which is preliminary data.</text>
</comment>
<dbReference type="Gene3D" id="3.10.450.50">
    <property type="match status" value="1"/>
</dbReference>
<dbReference type="PANTHER" id="PTHR38436:SF3">
    <property type="entry name" value="CARBOXYMETHYLENEBUTENOLIDASE-RELATED"/>
    <property type="match status" value="1"/>
</dbReference>
<evidence type="ECO:0008006" key="4">
    <source>
        <dbReference type="Google" id="ProtNLM"/>
    </source>
</evidence>
<dbReference type="InterPro" id="IPR009959">
    <property type="entry name" value="Cyclase_SnoaL-like"/>
</dbReference>
<organism evidence="2 3">
    <name type="scientific">Zasmidium cellare</name>
    <name type="common">Wine cellar mold</name>
    <name type="synonym">Racodium cellare</name>
    <dbReference type="NCBI Taxonomy" id="395010"/>
    <lineage>
        <taxon>Eukaryota</taxon>
        <taxon>Fungi</taxon>
        <taxon>Dikarya</taxon>
        <taxon>Ascomycota</taxon>
        <taxon>Pezizomycotina</taxon>
        <taxon>Dothideomycetes</taxon>
        <taxon>Dothideomycetidae</taxon>
        <taxon>Mycosphaerellales</taxon>
        <taxon>Mycosphaerellaceae</taxon>
        <taxon>Zasmidium</taxon>
    </lineage>
</organism>
<dbReference type="InterPro" id="IPR032710">
    <property type="entry name" value="NTF2-like_dom_sf"/>
</dbReference>
<protein>
    <recommendedName>
        <fullName evidence="4">Dienelactone hydrolase</fullName>
    </recommendedName>
</protein>
<dbReference type="PANTHER" id="PTHR38436">
    <property type="entry name" value="POLYKETIDE CYCLASE SNOAL-LIKE DOMAIN"/>
    <property type="match status" value="1"/>
</dbReference>
<sequence>MTSQTGTGFLKFNSLPPRLHLTGDDPEPPLLLAHLQSEGYDVTYLPWSNGGKAYRTHLAHLADDLELRESYAIIAFGSAAADCLEFHIKPQPKLAALVAYYPSSIPSPKTKYPPHLEVLCHIAGTQGFAPAFPSYTYRGAEVGFAEHDLEEFDKVAASLAWSRTLGTIRKGFKQFDVKLEPVREKQTAQIYGTRDVEGVLGGMTEDAYVTNVPTMTGGIGQGELLSFYRDYFIPQNPPSLNMKLVSRTAGIDRVVDEFILSFKHTQVVDWILPGVQPTNKQVHVAVVSIVCVRGGKLFHEHVYWDQASVLVQVGLLDPKLVPESFKKQGLQRLPVYGSESASKVLDEESQPSNALIAGWNDKASGKGKQLPNRPKPAANGGQAGKT</sequence>
<dbReference type="Proteomes" id="UP001305779">
    <property type="component" value="Unassembled WGS sequence"/>
</dbReference>
<feature type="region of interest" description="Disordered" evidence="1">
    <location>
        <begin position="355"/>
        <end position="386"/>
    </location>
</feature>
<gene>
    <name evidence="2" type="ORF">PRZ48_010807</name>
</gene>
<name>A0ABR0E9Q4_ZASCE</name>
<evidence type="ECO:0000256" key="1">
    <source>
        <dbReference type="SAM" id="MobiDB-lite"/>
    </source>
</evidence>